<evidence type="ECO:0000256" key="4">
    <source>
        <dbReference type="ARBA" id="ARBA00022692"/>
    </source>
</evidence>
<dbReference type="EMBL" id="JAAALK010000086">
    <property type="protein sequence ID" value="KAG8082167.1"/>
    <property type="molecule type" value="Genomic_DNA"/>
</dbReference>
<comment type="caution">
    <text evidence="9">The sequence shown here is derived from an EMBL/GenBank/DDBJ whole genome shotgun (WGS) entry which is preliminary data.</text>
</comment>
<evidence type="ECO:0000259" key="8">
    <source>
        <dbReference type="PROSITE" id="PS50850"/>
    </source>
</evidence>
<keyword evidence="5 7" id="KW-1133">Transmembrane helix</keyword>
<keyword evidence="4 7" id="KW-0812">Transmembrane</keyword>
<evidence type="ECO:0000313" key="10">
    <source>
        <dbReference type="Proteomes" id="UP000729402"/>
    </source>
</evidence>
<dbReference type="Proteomes" id="UP000729402">
    <property type="component" value="Unassembled WGS sequence"/>
</dbReference>
<dbReference type="PROSITE" id="PS50850">
    <property type="entry name" value="MFS"/>
    <property type="match status" value="1"/>
</dbReference>
<dbReference type="PROSITE" id="PS00217">
    <property type="entry name" value="SUGAR_TRANSPORT_2"/>
    <property type="match status" value="1"/>
</dbReference>
<feature type="transmembrane region" description="Helical" evidence="7">
    <location>
        <begin position="120"/>
        <end position="143"/>
    </location>
</feature>
<keyword evidence="10" id="KW-1185">Reference proteome</keyword>
<feature type="transmembrane region" description="Helical" evidence="7">
    <location>
        <begin position="91"/>
        <end position="113"/>
    </location>
</feature>
<dbReference type="PANTHER" id="PTHR23500">
    <property type="entry name" value="SOLUTE CARRIER FAMILY 2, FACILITATED GLUCOSE TRANSPORTER"/>
    <property type="match status" value="1"/>
</dbReference>
<evidence type="ECO:0000313" key="9">
    <source>
        <dbReference type="EMBL" id="KAG8082167.1"/>
    </source>
</evidence>
<evidence type="ECO:0000256" key="7">
    <source>
        <dbReference type="SAM" id="Phobius"/>
    </source>
</evidence>
<reference evidence="9" key="2">
    <citation type="submission" date="2021-02" db="EMBL/GenBank/DDBJ databases">
        <authorList>
            <person name="Kimball J.A."/>
            <person name="Haas M.W."/>
            <person name="Macchietto M."/>
            <person name="Kono T."/>
            <person name="Duquette J."/>
            <person name="Shao M."/>
        </authorList>
    </citation>
    <scope>NUCLEOTIDE SEQUENCE</scope>
    <source>
        <tissue evidence="9">Fresh leaf tissue</tissue>
    </source>
</reference>
<sequence>MGAKSDAYCRYDNQLLTAFTSSLYIAGMLSSLVASRVTRQVGRQNIMLAGSAINIAMLIIGRILLGFGIGFTSQAAPLYLAETAPTRWRGAFTGAYSVFLIAGTLVANTVNYFTDHISVWGWRVSLGLAAVPATVIVVGAFFVPDTPSSLVLRGQTNKARASLQ</sequence>
<evidence type="ECO:0000256" key="5">
    <source>
        <dbReference type="ARBA" id="ARBA00022989"/>
    </source>
</evidence>
<dbReference type="AlphaFoldDB" id="A0A8J5T7T6"/>
<protein>
    <recommendedName>
        <fullName evidence="8">Major facilitator superfamily (MFS) profile domain-containing protein</fullName>
    </recommendedName>
</protein>
<feature type="transmembrane region" description="Helical" evidence="7">
    <location>
        <begin position="15"/>
        <end position="34"/>
    </location>
</feature>
<name>A0A8J5T7T6_ZIZPA</name>
<keyword evidence="6 7" id="KW-0472">Membrane</keyword>
<dbReference type="InterPro" id="IPR005829">
    <property type="entry name" value="Sugar_transporter_CS"/>
</dbReference>
<dbReference type="InterPro" id="IPR045262">
    <property type="entry name" value="STP/PLT_plant"/>
</dbReference>
<keyword evidence="3" id="KW-0813">Transport</keyword>
<dbReference type="OrthoDB" id="5296287at2759"/>
<evidence type="ECO:0000256" key="6">
    <source>
        <dbReference type="ARBA" id="ARBA00023136"/>
    </source>
</evidence>
<dbReference type="GO" id="GO:0016020">
    <property type="term" value="C:membrane"/>
    <property type="evidence" value="ECO:0007669"/>
    <property type="project" value="UniProtKB-SubCell"/>
</dbReference>
<comment type="subcellular location">
    <subcellularLocation>
        <location evidence="1">Membrane</location>
        <topology evidence="1">Multi-pass membrane protein</topology>
    </subcellularLocation>
</comment>
<evidence type="ECO:0000256" key="3">
    <source>
        <dbReference type="ARBA" id="ARBA00022448"/>
    </source>
</evidence>
<evidence type="ECO:0000256" key="2">
    <source>
        <dbReference type="ARBA" id="ARBA00010992"/>
    </source>
</evidence>
<dbReference type="PANTHER" id="PTHR23500:SF33">
    <property type="entry name" value="OS04G0453200 PROTEIN"/>
    <property type="match status" value="1"/>
</dbReference>
<comment type="similarity">
    <text evidence="2">Belongs to the major facilitator superfamily. Sugar transporter (TC 2.A.1.1) family.</text>
</comment>
<organism evidence="9 10">
    <name type="scientific">Zizania palustris</name>
    <name type="common">Northern wild rice</name>
    <dbReference type="NCBI Taxonomy" id="103762"/>
    <lineage>
        <taxon>Eukaryota</taxon>
        <taxon>Viridiplantae</taxon>
        <taxon>Streptophyta</taxon>
        <taxon>Embryophyta</taxon>
        <taxon>Tracheophyta</taxon>
        <taxon>Spermatophyta</taxon>
        <taxon>Magnoliopsida</taxon>
        <taxon>Liliopsida</taxon>
        <taxon>Poales</taxon>
        <taxon>Poaceae</taxon>
        <taxon>BOP clade</taxon>
        <taxon>Oryzoideae</taxon>
        <taxon>Oryzeae</taxon>
        <taxon>Zizaniinae</taxon>
        <taxon>Zizania</taxon>
    </lineage>
</organism>
<dbReference type="InterPro" id="IPR020846">
    <property type="entry name" value="MFS_dom"/>
</dbReference>
<feature type="transmembrane region" description="Helical" evidence="7">
    <location>
        <begin position="46"/>
        <end position="71"/>
    </location>
</feature>
<reference evidence="9" key="1">
    <citation type="journal article" date="2021" name="bioRxiv">
        <title>Whole Genome Assembly and Annotation of Northern Wild Rice, Zizania palustris L., Supports a Whole Genome Duplication in the Zizania Genus.</title>
        <authorList>
            <person name="Haas M."/>
            <person name="Kono T."/>
            <person name="Macchietto M."/>
            <person name="Millas R."/>
            <person name="McGilp L."/>
            <person name="Shao M."/>
            <person name="Duquette J."/>
            <person name="Hirsch C.N."/>
            <person name="Kimball J."/>
        </authorList>
    </citation>
    <scope>NUCLEOTIDE SEQUENCE</scope>
    <source>
        <tissue evidence="9">Fresh leaf tissue</tissue>
    </source>
</reference>
<dbReference type="InterPro" id="IPR005828">
    <property type="entry name" value="MFS_sugar_transport-like"/>
</dbReference>
<feature type="domain" description="Major facilitator superfamily (MFS) profile" evidence="8">
    <location>
        <begin position="1"/>
        <end position="164"/>
    </location>
</feature>
<gene>
    <name evidence="9" type="ORF">GUJ93_ZPchr0014g46567</name>
</gene>
<proteinExistence type="inferred from homology"/>
<dbReference type="GO" id="GO:0015144">
    <property type="term" value="F:carbohydrate transmembrane transporter activity"/>
    <property type="evidence" value="ECO:0007669"/>
    <property type="project" value="InterPro"/>
</dbReference>
<dbReference type="Pfam" id="PF00083">
    <property type="entry name" value="Sugar_tr"/>
    <property type="match status" value="1"/>
</dbReference>
<evidence type="ECO:0000256" key="1">
    <source>
        <dbReference type="ARBA" id="ARBA00004141"/>
    </source>
</evidence>
<accession>A0A8J5T7T6</accession>